<organism evidence="1 2">
    <name type="scientific">Entomophthora muscae</name>
    <dbReference type="NCBI Taxonomy" id="34485"/>
    <lineage>
        <taxon>Eukaryota</taxon>
        <taxon>Fungi</taxon>
        <taxon>Fungi incertae sedis</taxon>
        <taxon>Zoopagomycota</taxon>
        <taxon>Entomophthoromycotina</taxon>
        <taxon>Entomophthoromycetes</taxon>
        <taxon>Entomophthorales</taxon>
        <taxon>Entomophthoraceae</taxon>
        <taxon>Entomophthora</taxon>
    </lineage>
</organism>
<dbReference type="Proteomes" id="UP001165960">
    <property type="component" value="Unassembled WGS sequence"/>
</dbReference>
<dbReference type="EMBL" id="QTSX02005180">
    <property type="protein sequence ID" value="KAJ9060488.1"/>
    <property type="molecule type" value="Genomic_DNA"/>
</dbReference>
<keyword evidence="2" id="KW-1185">Reference proteome</keyword>
<accession>A0ACC2SDV2</accession>
<name>A0ACC2SDV2_9FUNG</name>
<reference evidence="1" key="1">
    <citation type="submission" date="2022-04" db="EMBL/GenBank/DDBJ databases">
        <title>Genome of the entomopathogenic fungus Entomophthora muscae.</title>
        <authorList>
            <person name="Elya C."/>
            <person name="Lovett B.R."/>
            <person name="Lee E."/>
            <person name="Macias A.M."/>
            <person name="Hajek A.E."/>
            <person name="De Bivort B.L."/>
            <person name="Kasson M.T."/>
            <person name="De Fine Licht H.H."/>
            <person name="Stajich J.E."/>
        </authorList>
    </citation>
    <scope>NUCLEOTIDE SEQUENCE</scope>
    <source>
        <strain evidence="1">Berkeley</strain>
    </source>
</reference>
<proteinExistence type="predicted"/>
<comment type="caution">
    <text evidence="1">The sequence shown here is derived from an EMBL/GenBank/DDBJ whole genome shotgun (WGS) entry which is preliminary data.</text>
</comment>
<gene>
    <name evidence="1" type="ORF">DSO57_1030477</name>
</gene>
<sequence length="68" mass="7628">MEGPMTALPLPDRVLMGGAPWRLCRYPIGFSWEAHAALPLPDRVLMGRASWLAARHPTPLRAKRVPDR</sequence>
<evidence type="ECO:0000313" key="1">
    <source>
        <dbReference type="EMBL" id="KAJ9060488.1"/>
    </source>
</evidence>
<protein>
    <submittedName>
        <fullName evidence="1">Uncharacterized protein</fullName>
    </submittedName>
</protein>
<evidence type="ECO:0000313" key="2">
    <source>
        <dbReference type="Proteomes" id="UP001165960"/>
    </source>
</evidence>